<keyword evidence="4" id="KW-0378">Hydrolase</keyword>
<evidence type="ECO:0000256" key="2">
    <source>
        <dbReference type="ARBA" id="ARBA00022638"/>
    </source>
</evidence>
<dbReference type="InterPro" id="IPR023346">
    <property type="entry name" value="Lysozyme-like_dom_sf"/>
</dbReference>
<dbReference type="RefSeq" id="WP_234585227.1">
    <property type="nucleotide sequence ID" value="NZ_CAMIPG010000006.1"/>
</dbReference>
<evidence type="ECO:0000256" key="1">
    <source>
        <dbReference type="ARBA" id="ARBA00022529"/>
    </source>
</evidence>
<keyword evidence="4" id="KW-0326">Glycosidase</keyword>
<dbReference type="Pfam" id="PF00959">
    <property type="entry name" value="Phage_lysozyme"/>
    <property type="match status" value="1"/>
</dbReference>
<gene>
    <name evidence="5" type="ORF">KFQ06_14995</name>
</gene>
<sequence length="155" mass="17391">MYQVLSEKGFDFIKESRRCCLSSYVNQDGERAIGYGYRKNIFPGKVITELTALSLLQADIMECEKRLNEIVMIPLAQHRFDAILSLFYDVGPGSPGKKSGVEILKSGSVSPMLTLINDAKFDAASEYFSYWGVTGGCVNFHLREAEKNLFLHGDY</sequence>
<dbReference type="InterPro" id="IPR002196">
    <property type="entry name" value="Glyco_hydro_24"/>
</dbReference>
<dbReference type="InterPro" id="IPR033907">
    <property type="entry name" value="Endolysin_autolysin"/>
</dbReference>
<reference evidence="5" key="1">
    <citation type="journal article" date="2022" name="BMC Genomics">
        <title>Genome sequence of the entomopathogenic Serratia entomophila isolate 626 and characterisation of the species specific itaconate degradation pathway.</title>
        <authorList>
            <person name="Vaughan A.L."/>
            <person name="Altermann E."/>
            <person name="Glare T.R."/>
            <person name="Hurst M.R.H."/>
        </authorList>
    </citation>
    <scope>NUCLEOTIDE SEQUENCE</scope>
    <source>
        <strain evidence="5">626</strain>
    </source>
</reference>
<dbReference type="CDD" id="cd00737">
    <property type="entry name" value="lyz_endolysin_autolysin"/>
    <property type="match status" value="1"/>
</dbReference>
<keyword evidence="1 4" id="KW-0929">Antimicrobial</keyword>
<organism evidence="5 6">
    <name type="scientific">Serratia entomophila</name>
    <dbReference type="NCBI Taxonomy" id="42906"/>
    <lineage>
        <taxon>Bacteria</taxon>
        <taxon>Pseudomonadati</taxon>
        <taxon>Pseudomonadota</taxon>
        <taxon>Gammaproteobacteria</taxon>
        <taxon>Enterobacterales</taxon>
        <taxon>Yersiniaceae</taxon>
        <taxon>Serratia</taxon>
    </lineage>
</organism>
<name>A0ABY5CMM1_9GAMM</name>
<dbReference type="InterPro" id="IPR051018">
    <property type="entry name" value="Bacteriophage_GH24"/>
</dbReference>
<dbReference type="Gene3D" id="1.10.530.40">
    <property type="match status" value="1"/>
</dbReference>
<comment type="similarity">
    <text evidence="4">Belongs to the glycosyl hydrolase 24 family.</text>
</comment>
<evidence type="ECO:0000256" key="3">
    <source>
        <dbReference type="ARBA" id="ARBA00023200"/>
    </source>
</evidence>
<evidence type="ECO:0000313" key="6">
    <source>
        <dbReference type="Proteomes" id="UP001056873"/>
    </source>
</evidence>
<dbReference type="EC" id="3.2.1.17" evidence="4"/>
<dbReference type="SUPFAM" id="SSF53955">
    <property type="entry name" value="Lysozyme-like"/>
    <property type="match status" value="1"/>
</dbReference>
<dbReference type="GeneID" id="75023338"/>
<accession>A0ABY5CMM1</accession>
<proteinExistence type="inferred from homology"/>
<evidence type="ECO:0000256" key="4">
    <source>
        <dbReference type="RuleBase" id="RU003788"/>
    </source>
</evidence>
<dbReference type="InterPro" id="IPR023347">
    <property type="entry name" value="Lysozyme_dom_sf"/>
</dbReference>
<keyword evidence="2 4" id="KW-0081">Bacteriolytic enzyme</keyword>
<dbReference type="PANTHER" id="PTHR38107:SF3">
    <property type="entry name" value="LYSOZYME RRRD-RELATED"/>
    <property type="match status" value="1"/>
</dbReference>
<protein>
    <recommendedName>
        <fullName evidence="4">Lysozyme</fullName>
        <ecNumber evidence="4">3.2.1.17</ecNumber>
    </recommendedName>
</protein>
<keyword evidence="6" id="KW-1185">Reference proteome</keyword>
<dbReference type="PANTHER" id="PTHR38107">
    <property type="match status" value="1"/>
</dbReference>
<dbReference type="EMBL" id="CP074347">
    <property type="protein sequence ID" value="USU99367.1"/>
    <property type="molecule type" value="Genomic_DNA"/>
</dbReference>
<keyword evidence="3" id="KW-1035">Host cytoplasm</keyword>
<evidence type="ECO:0000313" key="5">
    <source>
        <dbReference type="EMBL" id="USU99367.1"/>
    </source>
</evidence>
<comment type="catalytic activity">
    <reaction evidence="4">
        <text>Hydrolysis of (1-&gt;4)-beta-linkages between N-acetylmuramic acid and N-acetyl-D-glucosamine residues in a peptidoglycan and between N-acetyl-D-glucosamine residues in chitodextrins.</text>
        <dbReference type="EC" id="3.2.1.17"/>
    </reaction>
</comment>
<dbReference type="Proteomes" id="UP001056873">
    <property type="component" value="Chromosome"/>
</dbReference>